<feature type="transmembrane region" description="Helical" evidence="1">
    <location>
        <begin position="12"/>
        <end position="32"/>
    </location>
</feature>
<dbReference type="AlphaFoldDB" id="A0A5J5F7W4"/>
<dbReference type="EMBL" id="VXIS01000019">
    <property type="protein sequence ID" value="KAA8912844.1"/>
    <property type="molecule type" value="Genomic_DNA"/>
</dbReference>
<proteinExistence type="predicted"/>
<keyword evidence="1" id="KW-1133">Transmembrane helix</keyword>
<dbReference type="Proteomes" id="UP000326924">
    <property type="component" value="Unassembled WGS sequence"/>
</dbReference>
<evidence type="ECO:0000256" key="1">
    <source>
        <dbReference type="SAM" id="Phobius"/>
    </source>
</evidence>
<organism evidence="2 3">
    <name type="scientific">Sphaerosporella brunnea</name>
    <dbReference type="NCBI Taxonomy" id="1250544"/>
    <lineage>
        <taxon>Eukaryota</taxon>
        <taxon>Fungi</taxon>
        <taxon>Dikarya</taxon>
        <taxon>Ascomycota</taxon>
        <taxon>Pezizomycotina</taxon>
        <taxon>Pezizomycetes</taxon>
        <taxon>Pezizales</taxon>
        <taxon>Pyronemataceae</taxon>
        <taxon>Sphaerosporella</taxon>
    </lineage>
</organism>
<keyword evidence="3" id="KW-1185">Reference proteome</keyword>
<accession>A0A5J5F7W4</accession>
<evidence type="ECO:0000313" key="2">
    <source>
        <dbReference type="EMBL" id="KAA8912844.1"/>
    </source>
</evidence>
<protein>
    <submittedName>
        <fullName evidence="2">Uncharacterized protein</fullName>
    </submittedName>
</protein>
<keyword evidence="1" id="KW-0472">Membrane</keyword>
<comment type="caution">
    <text evidence="2">The sequence shown here is derived from an EMBL/GenBank/DDBJ whole genome shotgun (WGS) entry which is preliminary data.</text>
</comment>
<keyword evidence="1" id="KW-0812">Transmembrane</keyword>
<reference evidence="2 3" key="1">
    <citation type="submission" date="2019-09" db="EMBL/GenBank/DDBJ databases">
        <title>Draft genome of the ectomycorrhizal ascomycete Sphaerosporella brunnea.</title>
        <authorList>
            <consortium name="DOE Joint Genome Institute"/>
            <person name="Benucci G.M."/>
            <person name="Marozzi G."/>
            <person name="Antonielli L."/>
            <person name="Sanchez S."/>
            <person name="Marco P."/>
            <person name="Wang X."/>
            <person name="Falini L.B."/>
            <person name="Barry K."/>
            <person name="Haridas S."/>
            <person name="Lipzen A."/>
            <person name="Labutti K."/>
            <person name="Grigoriev I.V."/>
            <person name="Murat C."/>
            <person name="Martin F."/>
            <person name="Albertini E."/>
            <person name="Donnini D."/>
            <person name="Bonito G."/>
        </authorList>
    </citation>
    <scope>NUCLEOTIDE SEQUENCE [LARGE SCALE GENOMIC DNA]</scope>
    <source>
        <strain evidence="2 3">Sb_GMNB300</strain>
    </source>
</reference>
<gene>
    <name evidence="2" type="ORF">FN846DRAFT_931759</name>
</gene>
<sequence>MDSYVLPVVSLVVYLFVLAVHPSSLLFLFLLLPASTSTSARFLTADENPDVAGGSRQLVLEYILHRQVKSYSLSRKHSGVWRCLPGLGPQQSQSASIHFHLHFHLHFPQPHPSIHPPTAAAVAPPSPITMICSCAKRRPK</sequence>
<name>A0A5J5F7W4_9PEZI</name>
<evidence type="ECO:0000313" key="3">
    <source>
        <dbReference type="Proteomes" id="UP000326924"/>
    </source>
</evidence>
<dbReference type="InParanoid" id="A0A5J5F7W4"/>